<feature type="compositionally biased region" description="Polar residues" evidence="6">
    <location>
        <begin position="421"/>
        <end position="431"/>
    </location>
</feature>
<dbReference type="PROSITE" id="PS00108">
    <property type="entry name" value="PROTEIN_KINASE_ST"/>
    <property type="match status" value="1"/>
</dbReference>
<feature type="compositionally biased region" description="Basic and acidic residues" evidence="6">
    <location>
        <begin position="1"/>
        <end position="12"/>
    </location>
</feature>
<evidence type="ECO:0000256" key="4">
    <source>
        <dbReference type="ARBA" id="ARBA00022840"/>
    </source>
</evidence>
<dbReference type="Gene3D" id="1.10.510.10">
    <property type="entry name" value="Transferase(Phosphotransferase) domain 1"/>
    <property type="match status" value="1"/>
</dbReference>
<feature type="region of interest" description="Disordered" evidence="6">
    <location>
        <begin position="1"/>
        <end position="39"/>
    </location>
</feature>
<dbReference type="SMART" id="SM00220">
    <property type="entry name" value="S_TKc"/>
    <property type="match status" value="1"/>
</dbReference>
<name>A0A5C5VAC7_9BACT</name>
<reference evidence="8 9" key="1">
    <citation type="submission" date="2019-02" db="EMBL/GenBank/DDBJ databases">
        <title>Deep-cultivation of Planctomycetes and their phenomic and genomic characterization uncovers novel biology.</title>
        <authorList>
            <person name="Wiegand S."/>
            <person name="Jogler M."/>
            <person name="Boedeker C."/>
            <person name="Pinto D."/>
            <person name="Vollmers J."/>
            <person name="Rivas-Marin E."/>
            <person name="Kohn T."/>
            <person name="Peeters S.H."/>
            <person name="Heuer A."/>
            <person name="Rast P."/>
            <person name="Oberbeckmann S."/>
            <person name="Bunk B."/>
            <person name="Jeske O."/>
            <person name="Meyerdierks A."/>
            <person name="Storesund J.E."/>
            <person name="Kallscheuer N."/>
            <person name="Luecker S."/>
            <person name="Lage O.M."/>
            <person name="Pohl T."/>
            <person name="Merkel B.J."/>
            <person name="Hornburger P."/>
            <person name="Mueller R.-W."/>
            <person name="Bruemmer F."/>
            <person name="Labrenz M."/>
            <person name="Spormann A.M."/>
            <person name="Op Den Camp H."/>
            <person name="Overmann J."/>
            <person name="Amann R."/>
            <person name="Jetten M.S.M."/>
            <person name="Mascher T."/>
            <person name="Medema M.H."/>
            <person name="Devos D.P."/>
            <person name="Kaster A.-K."/>
            <person name="Ovreas L."/>
            <person name="Rohde M."/>
            <person name="Galperin M.Y."/>
            <person name="Jogler C."/>
        </authorList>
    </citation>
    <scope>NUCLEOTIDE SEQUENCE [LARGE SCALE GENOMIC DNA]</scope>
    <source>
        <strain evidence="8 9">Enr8</strain>
    </source>
</reference>
<proteinExistence type="predicted"/>
<dbReference type="Proteomes" id="UP000318878">
    <property type="component" value="Unassembled WGS sequence"/>
</dbReference>
<feature type="region of interest" description="Disordered" evidence="6">
    <location>
        <begin position="421"/>
        <end position="472"/>
    </location>
</feature>
<keyword evidence="9" id="KW-1185">Reference proteome</keyword>
<dbReference type="SUPFAM" id="SSF56112">
    <property type="entry name" value="Protein kinase-like (PK-like)"/>
    <property type="match status" value="1"/>
</dbReference>
<dbReference type="InterPro" id="IPR017441">
    <property type="entry name" value="Protein_kinase_ATP_BS"/>
</dbReference>
<keyword evidence="4 5" id="KW-0067">ATP-binding</keyword>
<dbReference type="EC" id="2.7.11.1" evidence="8"/>
<evidence type="ECO:0000313" key="9">
    <source>
        <dbReference type="Proteomes" id="UP000318878"/>
    </source>
</evidence>
<gene>
    <name evidence="8" type="primary">prkC_8</name>
    <name evidence="8" type="ORF">Enr8_23390</name>
</gene>
<dbReference type="PANTHER" id="PTHR43289:SF6">
    <property type="entry name" value="SERINE_THREONINE-PROTEIN KINASE NEKL-3"/>
    <property type="match status" value="1"/>
</dbReference>
<dbReference type="GO" id="GO:0005524">
    <property type="term" value="F:ATP binding"/>
    <property type="evidence" value="ECO:0007669"/>
    <property type="project" value="UniProtKB-UniRule"/>
</dbReference>
<feature type="binding site" evidence="5">
    <location>
        <position position="115"/>
    </location>
    <ligand>
        <name>ATP</name>
        <dbReference type="ChEBI" id="CHEBI:30616"/>
    </ligand>
</feature>
<keyword evidence="1 8" id="KW-0808">Transferase</keyword>
<sequence length="886" mass="97290">MDSKSPDSDLPKEPSSSLAPAPSETKVSSGRDMPSTTAPEMLMTTEEQATVISARDKSDGNGGSTIRPINSAWLNNDLVGQTLGHFELREFIGAGGMGAVFRGFDKLLGREVAIKVLSRENNGSEETVNRFRNEAKSAARLDHPNIARVYFVGTDNDWNYIVFEYIEGYNIRDLVDRDGPLPVEQALDYSLQIAEALHHASQRDIVHRDIKPSNILVTSSGTAKLVDMGLARLHQVDDDKGDLTASGVTLGTFDYISPEQARDPRLADVRSDLYSLGCTLYYMLTGRPPFPEGTVLQKLLSHSSDEPLDPRELRDDLPDEIMVLLGGLTAKNPQDRYQTPAEFIAEMLLFCEDLGFRLQHGGGMTIAADVQPPTIIERHFPWVAPILAFIAIFFVMDAVWSARSSHEFLPKLTFEDESRFQSLGSATGNPSATPPRDDRGIGAIPEPDPKGTTPSPMSPTTPRETNPLESPLSPLPMILPPAAVDMPNVKVVNVASATQIYDAVTKAKLDPKIDTIELRFNGRVRIEAPLLLEGDADTEKITMRAAVGFSPELTLSIHAMSMYRNMIRVGRVQALFEGLAFRLETTDASVDPGCLFLLETGGAIKTNRCTFTVAAPPNMAVLPAVFRRPLAIAITPATTTEVMMYRPPSISLVDTAIRGETDVVHLDQASQFKFDWQNGLLAISGVLLDVQGSTKTSTELIDVRMSRVTAAASQGLFRLESSSEFPEQRDLEATLTDCIVRWSPTEAMLLQYDRAPSAKLDDLKSVRFKGDNNFYDLTNSLRQIFWEKKTRLEIEALNAEKWGAAVEGDKFAKREPIVWARQMESLPPFSQRLLSDYRLDADAEGNYAYDKKAGAEIAGADFAKLPKFPADAPAVGSPVLSPSELP</sequence>
<dbReference type="InterPro" id="IPR008271">
    <property type="entry name" value="Ser/Thr_kinase_AS"/>
</dbReference>
<dbReference type="Gene3D" id="3.30.200.20">
    <property type="entry name" value="Phosphorylase Kinase, domain 1"/>
    <property type="match status" value="1"/>
</dbReference>
<dbReference type="GO" id="GO:0004674">
    <property type="term" value="F:protein serine/threonine kinase activity"/>
    <property type="evidence" value="ECO:0007669"/>
    <property type="project" value="UniProtKB-EC"/>
</dbReference>
<evidence type="ECO:0000256" key="1">
    <source>
        <dbReference type="ARBA" id="ARBA00022679"/>
    </source>
</evidence>
<comment type="caution">
    <text evidence="8">The sequence shown here is derived from an EMBL/GenBank/DDBJ whole genome shotgun (WGS) entry which is preliminary data.</text>
</comment>
<dbReference type="InterPro" id="IPR011009">
    <property type="entry name" value="Kinase-like_dom_sf"/>
</dbReference>
<dbReference type="CDD" id="cd14014">
    <property type="entry name" value="STKc_PknB_like"/>
    <property type="match status" value="1"/>
</dbReference>
<feature type="compositionally biased region" description="Low complexity" evidence="6">
    <location>
        <begin position="13"/>
        <end position="24"/>
    </location>
</feature>
<evidence type="ECO:0000259" key="7">
    <source>
        <dbReference type="PROSITE" id="PS50011"/>
    </source>
</evidence>
<dbReference type="PANTHER" id="PTHR43289">
    <property type="entry name" value="MITOGEN-ACTIVATED PROTEIN KINASE KINASE KINASE 20-RELATED"/>
    <property type="match status" value="1"/>
</dbReference>
<evidence type="ECO:0000256" key="5">
    <source>
        <dbReference type="PROSITE-ProRule" id="PRU10141"/>
    </source>
</evidence>
<feature type="compositionally biased region" description="Low complexity" evidence="6">
    <location>
        <begin position="452"/>
        <end position="472"/>
    </location>
</feature>
<accession>A0A5C5VAC7</accession>
<dbReference type="AlphaFoldDB" id="A0A5C5VAC7"/>
<dbReference type="PROSITE" id="PS50011">
    <property type="entry name" value="PROTEIN_KINASE_DOM"/>
    <property type="match status" value="1"/>
</dbReference>
<dbReference type="EMBL" id="SJPF01000002">
    <property type="protein sequence ID" value="TWT34923.1"/>
    <property type="molecule type" value="Genomic_DNA"/>
</dbReference>
<dbReference type="Pfam" id="PF00069">
    <property type="entry name" value="Pkinase"/>
    <property type="match status" value="1"/>
</dbReference>
<feature type="domain" description="Protein kinase" evidence="7">
    <location>
        <begin position="86"/>
        <end position="349"/>
    </location>
</feature>
<evidence type="ECO:0000256" key="3">
    <source>
        <dbReference type="ARBA" id="ARBA00022777"/>
    </source>
</evidence>
<keyword evidence="3 8" id="KW-0418">Kinase</keyword>
<protein>
    <submittedName>
        <fullName evidence="8">Serine/threonine-protein kinase PrkC</fullName>
        <ecNumber evidence="8">2.7.11.1</ecNumber>
    </submittedName>
</protein>
<dbReference type="RefSeq" id="WP_246120046.1">
    <property type="nucleotide sequence ID" value="NZ_SJPF01000002.1"/>
</dbReference>
<evidence type="ECO:0000256" key="6">
    <source>
        <dbReference type="SAM" id="MobiDB-lite"/>
    </source>
</evidence>
<evidence type="ECO:0000256" key="2">
    <source>
        <dbReference type="ARBA" id="ARBA00022741"/>
    </source>
</evidence>
<dbReference type="PROSITE" id="PS00107">
    <property type="entry name" value="PROTEIN_KINASE_ATP"/>
    <property type="match status" value="1"/>
</dbReference>
<organism evidence="8 9">
    <name type="scientific">Blastopirellula retiformator</name>
    <dbReference type="NCBI Taxonomy" id="2527970"/>
    <lineage>
        <taxon>Bacteria</taxon>
        <taxon>Pseudomonadati</taxon>
        <taxon>Planctomycetota</taxon>
        <taxon>Planctomycetia</taxon>
        <taxon>Pirellulales</taxon>
        <taxon>Pirellulaceae</taxon>
        <taxon>Blastopirellula</taxon>
    </lineage>
</organism>
<evidence type="ECO:0000313" key="8">
    <source>
        <dbReference type="EMBL" id="TWT34923.1"/>
    </source>
</evidence>
<dbReference type="InterPro" id="IPR000719">
    <property type="entry name" value="Prot_kinase_dom"/>
</dbReference>
<keyword evidence="2 5" id="KW-0547">Nucleotide-binding</keyword>